<gene>
    <name evidence="7" type="ORF">MIMGU_mgv1a0231451mg</name>
</gene>
<name>A0A022QET8_ERYGU</name>
<evidence type="ECO:0000256" key="5">
    <source>
        <dbReference type="ARBA" id="ARBA00023242"/>
    </source>
</evidence>
<keyword evidence="4" id="KW-0804">Transcription</keyword>
<dbReference type="PANTHER" id="PTHR31391">
    <property type="entry name" value="B3 DOMAIN-CONTAINING PROTEIN OS11G0197600-RELATED"/>
    <property type="match status" value="1"/>
</dbReference>
<evidence type="ECO:0000313" key="7">
    <source>
        <dbReference type="EMBL" id="EYU26124.1"/>
    </source>
</evidence>
<keyword evidence="2" id="KW-0805">Transcription regulation</keyword>
<feature type="non-terminal residue" evidence="7">
    <location>
        <position position="1"/>
    </location>
</feature>
<dbReference type="EMBL" id="KI631751">
    <property type="protein sequence ID" value="EYU26124.1"/>
    <property type="molecule type" value="Genomic_DNA"/>
</dbReference>
<dbReference type="InterPro" id="IPR044837">
    <property type="entry name" value="REM16-like"/>
</dbReference>
<evidence type="ECO:0000256" key="4">
    <source>
        <dbReference type="ARBA" id="ARBA00023163"/>
    </source>
</evidence>
<dbReference type="SMART" id="SM01019">
    <property type="entry name" value="B3"/>
    <property type="match status" value="1"/>
</dbReference>
<dbReference type="PROSITE" id="PS50863">
    <property type="entry name" value="B3"/>
    <property type="match status" value="1"/>
</dbReference>
<sequence length="125" mass="14486">SERKRTRDCDIYEDEEAKRSVMQRAAELLARLEKEYNLPSFVKCMLPSNVSQGFWLHLPKKFCKVNLPNEDTPVVLVDELGREHTTSYLLGRNGLSAGWRAFSMKHKLLKGDLLIFLLTEPCKFK</sequence>
<feature type="non-terminal residue" evidence="7">
    <location>
        <position position="125"/>
    </location>
</feature>
<organism evidence="7 8">
    <name type="scientific">Erythranthe guttata</name>
    <name type="common">Yellow monkey flower</name>
    <name type="synonym">Mimulus guttatus</name>
    <dbReference type="NCBI Taxonomy" id="4155"/>
    <lineage>
        <taxon>Eukaryota</taxon>
        <taxon>Viridiplantae</taxon>
        <taxon>Streptophyta</taxon>
        <taxon>Embryophyta</taxon>
        <taxon>Tracheophyta</taxon>
        <taxon>Spermatophyta</taxon>
        <taxon>Magnoliopsida</taxon>
        <taxon>eudicotyledons</taxon>
        <taxon>Gunneridae</taxon>
        <taxon>Pentapetalae</taxon>
        <taxon>asterids</taxon>
        <taxon>lamiids</taxon>
        <taxon>Lamiales</taxon>
        <taxon>Phrymaceae</taxon>
        <taxon>Erythranthe</taxon>
    </lineage>
</organism>
<dbReference type="GO" id="GO:0005634">
    <property type="term" value="C:nucleus"/>
    <property type="evidence" value="ECO:0007669"/>
    <property type="project" value="UniProtKB-SubCell"/>
</dbReference>
<dbReference type="GO" id="GO:0003677">
    <property type="term" value="F:DNA binding"/>
    <property type="evidence" value="ECO:0007669"/>
    <property type="project" value="UniProtKB-KW"/>
</dbReference>
<dbReference type="InterPro" id="IPR015300">
    <property type="entry name" value="DNA-bd_pseudobarrel_sf"/>
</dbReference>
<keyword evidence="5" id="KW-0539">Nucleus</keyword>
<accession>A0A022QET8</accession>
<evidence type="ECO:0000256" key="2">
    <source>
        <dbReference type="ARBA" id="ARBA00023015"/>
    </source>
</evidence>
<dbReference type="eggNOG" id="ENOG502SN8P">
    <property type="taxonomic scope" value="Eukaryota"/>
</dbReference>
<evidence type="ECO:0000313" key="8">
    <source>
        <dbReference type="Proteomes" id="UP000030748"/>
    </source>
</evidence>
<feature type="domain" description="TF-B3" evidence="6">
    <location>
        <begin position="41"/>
        <end position="125"/>
    </location>
</feature>
<dbReference type="AlphaFoldDB" id="A0A022QET8"/>
<dbReference type="Proteomes" id="UP000030748">
    <property type="component" value="Unassembled WGS sequence"/>
</dbReference>
<reference evidence="7 8" key="1">
    <citation type="journal article" date="2013" name="Proc. Natl. Acad. Sci. U.S.A.">
        <title>Fine-scale variation in meiotic recombination in Mimulus inferred from population shotgun sequencing.</title>
        <authorList>
            <person name="Hellsten U."/>
            <person name="Wright K.M."/>
            <person name="Jenkins J."/>
            <person name="Shu S."/>
            <person name="Yuan Y."/>
            <person name="Wessler S.R."/>
            <person name="Schmutz J."/>
            <person name="Willis J.H."/>
            <person name="Rokhsar D.S."/>
        </authorList>
    </citation>
    <scope>NUCLEOTIDE SEQUENCE [LARGE SCALE GENOMIC DNA]</scope>
    <source>
        <strain evidence="8">cv. DUN x IM62</strain>
    </source>
</reference>
<protein>
    <recommendedName>
        <fullName evidence="6">TF-B3 domain-containing protein</fullName>
    </recommendedName>
</protein>
<comment type="subcellular location">
    <subcellularLocation>
        <location evidence="1">Nucleus</location>
    </subcellularLocation>
</comment>
<evidence type="ECO:0000256" key="3">
    <source>
        <dbReference type="ARBA" id="ARBA00023125"/>
    </source>
</evidence>
<dbReference type="Pfam" id="PF02362">
    <property type="entry name" value="B3"/>
    <property type="match status" value="1"/>
</dbReference>
<dbReference type="SUPFAM" id="SSF101936">
    <property type="entry name" value="DNA-binding pseudobarrel domain"/>
    <property type="match status" value="1"/>
</dbReference>
<proteinExistence type="predicted"/>
<keyword evidence="8" id="KW-1185">Reference proteome</keyword>
<dbReference type="Gene3D" id="2.40.330.10">
    <property type="entry name" value="DNA-binding pseudobarrel domain"/>
    <property type="match status" value="1"/>
</dbReference>
<dbReference type="CDD" id="cd10017">
    <property type="entry name" value="B3_DNA"/>
    <property type="match status" value="1"/>
</dbReference>
<dbReference type="PANTHER" id="PTHR31391:SF67">
    <property type="entry name" value="TF-B3 DOMAIN-CONTAINING PROTEIN"/>
    <property type="match status" value="1"/>
</dbReference>
<evidence type="ECO:0000259" key="6">
    <source>
        <dbReference type="PROSITE" id="PS50863"/>
    </source>
</evidence>
<dbReference type="STRING" id="4155.A0A022QET8"/>
<keyword evidence="3" id="KW-0238">DNA-binding</keyword>
<evidence type="ECO:0000256" key="1">
    <source>
        <dbReference type="ARBA" id="ARBA00004123"/>
    </source>
</evidence>
<dbReference type="InterPro" id="IPR003340">
    <property type="entry name" value="B3_DNA-bd"/>
</dbReference>